<feature type="region of interest" description="Disordered" evidence="1">
    <location>
        <begin position="47"/>
        <end position="106"/>
    </location>
</feature>
<evidence type="ECO:0000313" key="3">
    <source>
        <dbReference type="Proteomes" id="UP001345963"/>
    </source>
</evidence>
<feature type="compositionally biased region" description="Polar residues" evidence="1">
    <location>
        <begin position="76"/>
        <end position="87"/>
    </location>
</feature>
<feature type="compositionally biased region" description="Basic and acidic residues" evidence="1">
    <location>
        <begin position="59"/>
        <end position="75"/>
    </location>
</feature>
<reference evidence="2 3" key="1">
    <citation type="submission" date="2021-07" db="EMBL/GenBank/DDBJ databases">
        <authorList>
            <person name="Palmer J.M."/>
        </authorList>
    </citation>
    <scope>NUCLEOTIDE SEQUENCE [LARGE SCALE GENOMIC DNA]</scope>
    <source>
        <strain evidence="2 3">AT_MEX2019</strain>
        <tissue evidence="2">Muscle</tissue>
    </source>
</reference>
<dbReference type="Proteomes" id="UP001345963">
    <property type="component" value="Unassembled WGS sequence"/>
</dbReference>
<sequence>MIRIIWELDTTELIMSLCSGEYRCVNTMPSWKNISNDLKGATVAAHPPVKGHKVISKPSEVRHPTERKIIPKKETSQTAASLPSSGRPSRFSPESDHACHVVGQVR</sequence>
<proteinExistence type="predicted"/>
<comment type="caution">
    <text evidence="2">The sequence shown here is derived from an EMBL/GenBank/DDBJ whole genome shotgun (WGS) entry which is preliminary data.</text>
</comment>
<name>A0ABU7BT60_9TELE</name>
<organism evidence="2 3">
    <name type="scientific">Ataeniobius toweri</name>
    <dbReference type="NCBI Taxonomy" id="208326"/>
    <lineage>
        <taxon>Eukaryota</taxon>
        <taxon>Metazoa</taxon>
        <taxon>Chordata</taxon>
        <taxon>Craniata</taxon>
        <taxon>Vertebrata</taxon>
        <taxon>Euteleostomi</taxon>
        <taxon>Actinopterygii</taxon>
        <taxon>Neopterygii</taxon>
        <taxon>Teleostei</taxon>
        <taxon>Neoteleostei</taxon>
        <taxon>Acanthomorphata</taxon>
        <taxon>Ovalentaria</taxon>
        <taxon>Atherinomorphae</taxon>
        <taxon>Cyprinodontiformes</taxon>
        <taxon>Goodeidae</taxon>
        <taxon>Ataeniobius</taxon>
    </lineage>
</organism>
<dbReference type="EMBL" id="JAHUTI010062404">
    <property type="protein sequence ID" value="MED6252748.1"/>
    <property type="molecule type" value="Genomic_DNA"/>
</dbReference>
<gene>
    <name evidence="2" type="ORF">ATANTOWER_016404</name>
</gene>
<accession>A0ABU7BT60</accession>
<evidence type="ECO:0000256" key="1">
    <source>
        <dbReference type="SAM" id="MobiDB-lite"/>
    </source>
</evidence>
<evidence type="ECO:0000313" key="2">
    <source>
        <dbReference type="EMBL" id="MED6252748.1"/>
    </source>
</evidence>
<keyword evidence="3" id="KW-1185">Reference proteome</keyword>
<protein>
    <submittedName>
        <fullName evidence="2">Uncharacterized protein</fullName>
    </submittedName>
</protein>